<accession>A0A8H7NPL5</accession>
<comment type="caution">
    <text evidence="8">The sequence shown here is derived from an EMBL/GenBank/DDBJ whole genome shotgun (WGS) entry which is preliminary data.</text>
</comment>
<dbReference type="SUPFAM" id="SSF51971">
    <property type="entry name" value="Nucleotide-binding domain"/>
    <property type="match status" value="1"/>
</dbReference>
<feature type="binding site" evidence="6">
    <location>
        <position position="187"/>
    </location>
    <ligand>
        <name>FAD</name>
        <dbReference type="ChEBI" id="CHEBI:57692"/>
    </ligand>
</feature>
<dbReference type="PANTHER" id="PTHR11530">
    <property type="entry name" value="D-AMINO ACID OXIDASE"/>
    <property type="match status" value="1"/>
</dbReference>
<keyword evidence="5" id="KW-0560">Oxidoreductase</keyword>
<evidence type="ECO:0000313" key="8">
    <source>
        <dbReference type="EMBL" id="KAF9759944.1"/>
    </source>
</evidence>
<organism evidence="8 9">
    <name type="scientific">Bionectria ochroleuca</name>
    <name type="common">Gliocladium roseum</name>
    <dbReference type="NCBI Taxonomy" id="29856"/>
    <lineage>
        <taxon>Eukaryota</taxon>
        <taxon>Fungi</taxon>
        <taxon>Dikarya</taxon>
        <taxon>Ascomycota</taxon>
        <taxon>Pezizomycotina</taxon>
        <taxon>Sordariomycetes</taxon>
        <taxon>Hypocreomycetidae</taxon>
        <taxon>Hypocreales</taxon>
        <taxon>Bionectriaceae</taxon>
        <taxon>Clonostachys</taxon>
    </lineage>
</organism>
<feature type="domain" description="FAD dependent oxidoreductase" evidence="7">
    <location>
        <begin position="33"/>
        <end position="354"/>
    </location>
</feature>
<keyword evidence="3" id="KW-0285">Flavoprotein</keyword>
<evidence type="ECO:0000256" key="4">
    <source>
        <dbReference type="ARBA" id="ARBA00022827"/>
    </source>
</evidence>
<dbReference type="PANTHER" id="PTHR11530:SF11">
    <property type="entry name" value="D-ASPARTATE OXIDASE"/>
    <property type="match status" value="1"/>
</dbReference>
<dbReference type="Proteomes" id="UP000616885">
    <property type="component" value="Unassembled WGS sequence"/>
</dbReference>
<evidence type="ECO:0000256" key="5">
    <source>
        <dbReference type="ARBA" id="ARBA00023002"/>
    </source>
</evidence>
<reference evidence="8" key="1">
    <citation type="submission" date="2020-10" db="EMBL/GenBank/DDBJ databases">
        <title>High-Quality Genome Resource of Clonostachys rosea strain S41 by Oxford Nanopore Long-Read Sequencing.</title>
        <authorList>
            <person name="Wang H."/>
        </authorList>
    </citation>
    <scope>NUCLEOTIDE SEQUENCE</scope>
    <source>
        <strain evidence="8">S41</strain>
    </source>
</reference>
<dbReference type="Pfam" id="PF01266">
    <property type="entry name" value="DAO"/>
    <property type="match status" value="1"/>
</dbReference>
<evidence type="ECO:0000259" key="7">
    <source>
        <dbReference type="Pfam" id="PF01266"/>
    </source>
</evidence>
<keyword evidence="4 6" id="KW-0274">FAD</keyword>
<proteinExistence type="inferred from homology"/>
<protein>
    <recommendedName>
        <fullName evidence="7">FAD dependent oxidoreductase domain-containing protein</fullName>
    </recommendedName>
</protein>
<evidence type="ECO:0000256" key="1">
    <source>
        <dbReference type="ARBA" id="ARBA00001974"/>
    </source>
</evidence>
<dbReference type="GO" id="GO:0005737">
    <property type="term" value="C:cytoplasm"/>
    <property type="evidence" value="ECO:0007669"/>
    <property type="project" value="TreeGrafter"/>
</dbReference>
<dbReference type="GO" id="GO:0019478">
    <property type="term" value="P:D-amino acid catabolic process"/>
    <property type="evidence" value="ECO:0007669"/>
    <property type="project" value="TreeGrafter"/>
</dbReference>
<dbReference type="PIRSF" id="PIRSF000189">
    <property type="entry name" value="D-aa_oxidase"/>
    <property type="match status" value="1"/>
</dbReference>
<dbReference type="Gene3D" id="3.30.9.10">
    <property type="entry name" value="D-Amino Acid Oxidase, subunit A, domain 2"/>
    <property type="match status" value="1"/>
</dbReference>
<dbReference type="EMBL" id="JADCTT010000001">
    <property type="protein sequence ID" value="KAF9759944.1"/>
    <property type="molecule type" value="Genomic_DNA"/>
</dbReference>
<name>A0A8H7NPL5_BIOOC</name>
<dbReference type="InterPro" id="IPR006076">
    <property type="entry name" value="FAD-dep_OxRdtase"/>
</dbReference>
<evidence type="ECO:0000256" key="3">
    <source>
        <dbReference type="ARBA" id="ARBA00022630"/>
    </source>
</evidence>
<dbReference type="AlphaFoldDB" id="A0A8H7NPL5"/>
<sequence length="372" mass="41718">MFILNIKSYSTHRRCVLFHRASVAANPRTMTKITILGAGVTGMTIASQLPKDCEITIVGQHLPGDAPSKDWASPWAAAVWLGTHDTNEYEQKLQLDGLVGLRHLAERHPESSVRKIRMREIMDTGSPDQVWYQDKVPGFRWLSKSEMPEASKYGMTYETVVITPPVFLPWMRDRLEQRGVQFKRVCVGSLKELEGLGHDILINAAGLGVRTLADVKDSKVQPVRLQSAIFKHPTYREGYVRRGDGYYTTAFSHLDGEVYVGGVIEPGSDDVNAYDDKRQMILDRAHDNQPDVFPSTDLKKAGFVRDHASWYPARFRKDGGVRVEAETVGGQKVIHAYGQHAGGYTFSYGIAWEVERIVQSTVADSRSLQARL</sequence>
<dbReference type="GO" id="GO:0071949">
    <property type="term" value="F:FAD binding"/>
    <property type="evidence" value="ECO:0007669"/>
    <property type="project" value="InterPro"/>
</dbReference>
<comment type="cofactor">
    <cofactor evidence="1 6">
        <name>FAD</name>
        <dbReference type="ChEBI" id="CHEBI:57692"/>
    </cofactor>
</comment>
<dbReference type="InterPro" id="IPR023209">
    <property type="entry name" value="DAO"/>
</dbReference>
<dbReference type="Gene3D" id="3.40.50.720">
    <property type="entry name" value="NAD(P)-binding Rossmann-like Domain"/>
    <property type="match status" value="1"/>
</dbReference>
<comment type="similarity">
    <text evidence="2">Belongs to the DAMOX/DASOX family.</text>
</comment>
<dbReference type="GO" id="GO:0003884">
    <property type="term" value="F:D-amino-acid oxidase activity"/>
    <property type="evidence" value="ECO:0007669"/>
    <property type="project" value="InterPro"/>
</dbReference>
<dbReference type="SUPFAM" id="SSF54373">
    <property type="entry name" value="FAD-linked reductases, C-terminal domain"/>
    <property type="match status" value="1"/>
</dbReference>
<gene>
    <name evidence="8" type="ORF">IM811_001638</name>
</gene>
<evidence type="ECO:0000313" key="9">
    <source>
        <dbReference type="Proteomes" id="UP000616885"/>
    </source>
</evidence>
<evidence type="ECO:0000256" key="2">
    <source>
        <dbReference type="ARBA" id="ARBA00006730"/>
    </source>
</evidence>
<evidence type="ECO:0000256" key="6">
    <source>
        <dbReference type="PIRSR" id="PIRSR000189-1"/>
    </source>
</evidence>